<sequence>MSLVVIPPRTRPSSLPLPKYPATRAPGGAPSPPVCKPKRSRLTVGLSSHLSSSPPSLSENRKSIALGRISPKATVFVSSTKDTVRRYANSNGLDTHKKSSIPSSNTTAPKLSARKSKDRRYPPNNCNSSNNVVVGSTTNGVVGHSSSSNQPDLVKSSTRLGENEKYSGRLEDEVDAKNRHVDELRRRLNDANKGFDVMTLMYNRALSKVHHPNKKKLNLKDQEIDDLKKEESKLKDELESELSKYKNDKTGKVERNYRDDLEELKANHSRVLLETQEAAEAKLHNILEETENRWKTKILQELSEKEESLRQLVNDSASKEIEWESQKFKFSQRINDLIYQIESQRTTSSPDKTNNANTSNINNTTPPLFTSTPTVPSTPKLKSKNPEDSVIFNLNAEVESLKAVVDMRTVDVHQLRKDNVALEERLAEFDKMKCEHAKTLAQLEDLRAQIESKSVLERKLSEENRYLQTSVERELVEKKRLSMENEELLWKIHKENSTSGDMYNNQTMSFIEGVSPRNVLFDYDEDEAAKLSYSFTEGVSTSPFKTKSGLSRSMSLKERKMGVVMNGARHSAHRTSSIDIMSTSLPPTRHGKSAFVREVIDKGDSVSWKIEYEDKNVHPILPFSPGPKRRSTSGLGGGLALSCPPSVSLTRRKVGLSSSSFLYNEPLSESSSESSVGGIGSNAGGGPLSRSMKRVLYQRRRRLFDLNESGGESLMTLEEETTTTTTTTTTTRESGTTEDEDTKTERTMTDSLSAVSWSDDFEE</sequence>
<feature type="compositionally biased region" description="Low complexity" evidence="3">
    <location>
        <begin position="46"/>
        <end position="58"/>
    </location>
</feature>
<accession>A0A7R8CW73</accession>
<feature type="compositionally biased region" description="Polar residues" evidence="3">
    <location>
        <begin position="100"/>
        <end position="109"/>
    </location>
</feature>
<feature type="region of interest" description="Disordered" evidence="3">
    <location>
        <begin position="345"/>
        <end position="385"/>
    </location>
</feature>
<feature type="compositionally biased region" description="Low complexity" evidence="3">
    <location>
        <begin position="708"/>
        <end position="734"/>
    </location>
</feature>
<feature type="compositionally biased region" description="Low complexity" evidence="3">
    <location>
        <begin position="353"/>
        <end position="365"/>
    </location>
</feature>
<feature type="compositionally biased region" description="Low complexity" evidence="3">
    <location>
        <begin position="124"/>
        <end position="149"/>
    </location>
</feature>
<feature type="coiled-coil region" evidence="2">
    <location>
        <begin position="412"/>
        <end position="463"/>
    </location>
</feature>
<dbReference type="EMBL" id="HG994584">
    <property type="protein sequence ID" value="CAF2950564.1"/>
    <property type="molecule type" value="Genomic_DNA"/>
</dbReference>
<dbReference type="PANTHER" id="PTHR24200">
    <property type="entry name" value="TOUCAN, ISOFORM A"/>
    <property type="match status" value="1"/>
</dbReference>
<dbReference type="OrthoDB" id="6383021at2759"/>
<feature type="region of interest" description="Disordered" evidence="3">
    <location>
        <begin position="1"/>
        <end position="63"/>
    </location>
</feature>
<keyword evidence="1 2" id="KW-0175">Coiled coil</keyword>
<gene>
    <name evidence="4" type="ORF">LSAA_9671</name>
</gene>
<feature type="region of interest" description="Disordered" evidence="3">
    <location>
        <begin position="89"/>
        <end position="161"/>
    </location>
</feature>
<proteinExistence type="predicted"/>
<dbReference type="AlphaFoldDB" id="A0A7R8CW73"/>
<keyword evidence="5" id="KW-1185">Reference proteome</keyword>
<evidence type="ECO:0000256" key="1">
    <source>
        <dbReference type="ARBA" id="ARBA00023054"/>
    </source>
</evidence>
<evidence type="ECO:0000256" key="2">
    <source>
        <dbReference type="SAM" id="Coils"/>
    </source>
</evidence>
<dbReference type="InterPro" id="IPR051293">
    <property type="entry name" value="MTUS1/CCDC69"/>
</dbReference>
<dbReference type="PANTHER" id="PTHR24200:SF11">
    <property type="entry name" value="TOUCAN, ISOFORM A"/>
    <property type="match status" value="1"/>
</dbReference>
<feature type="compositionally biased region" description="Gly residues" evidence="3">
    <location>
        <begin position="677"/>
        <end position="687"/>
    </location>
</feature>
<protein>
    <submittedName>
        <fullName evidence="4">(salmon louse) hypothetical protein</fullName>
    </submittedName>
</protein>
<evidence type="ECO:0000313" key="4">
    <source>
        <dbReference type="EMBL" id="CAF2950564.1"/>
    </source>
</evidence>
<dbReference type="Proteomes" id="UP000675881">
    <property type="component" value="Chromosome 5"/>
</dbReference>
<dbReference type="GO" id="GO:0005634">
    <property type="term" value="C:nucleus"/>
    <property type="evidence" value="ECO:0007669"/>
    <property type="project" value="TreeGrafter"/>
</dbReference>
<feature type="coiled-coil region" evidence="2">
    <location>
        <begin position="167"/>
        <end position="319"/>
    </location>
</feature>
<name>A0A7R8CW73_LEPSM</name>
<organism evidence="4 5">
    <name type="scientific">Lepeophtheirus salmonis</name>
    <name type="common">Salmon louse</name>
    <name type="synonym">Caligus salmonis</name>
    <dbReference type="NCBI Taxonomy" id="72036"/>
    <lineage>
        <taxon>Eukaryota</taxon>
        <taxon>Metazoa</taxon>
        <taxon>Ecdysozoa</taxon>
        <taxon>Arthropoda</taxon>
        <taxon>Crustacea</taxon>
        <taxon>Multicrustacea</taxon>
        <taxon>Hexanauplia</taxon>
        <taxon>Copepoda</taxon>
        <taxon>Siphonostomatoida</taxon>
        <taxon>Caligidae</taxon>
        <taxon>Lepeophtheirus</taxon>
    </lineage>
</organism>
<evidence type="ECO:0000256" key="3">
    <source>
        <dbReference type="SAM" id="MobiDB-lite"/>
    </source>
</evidence>
<feature type="region of interest" description="Disordered" evidence="3">
    <location>
        <begin position="664"/>
        <end position="690"/>
    </location>
</feature>
<evidence type="ECO:0000313" key="5">
    <source>
        <dbReference type="Proteomes" id="UP000675881"/>
    </source>
</evidence>
<feature type="region of interest" description="Disordered" evidence="3">
    <location>
        <begin position="707"/>
        <end position="763"/>
    </location>
</feature>
<feature type="compositionally biased region" description="Polar residues" evidence="3">
    <location>
        <begin position="366"/>
        <end position="377"/>
    </location>
</feature>
<dbReference type="GO" id="GO:0008017">
    <property type="term" value="F:microtubule binding"/>
    <property type="evidence" value="ECO:0007669"/>
    <property type="project" value="TreeGrafter"/>
</dbReference>
<feature type="compositionally biased region" description="Low complexity" evidence="3">
    <location>
        <begin position="7"/>
        <end position="17"/>
    </location>
</feature>
<dbReference type="GO" id="GO:0005737">
    <property type="term" value="C:cytoplasm"/>
    <property type="evidence" value="ECO:0007669"/>
    <property type="project" value="TreeGrafter"/>
</dbReference>
<reference evidence="4" key="1">
    <citation type="submission" date="2021-02" db="EMBL/GenBank/DDBJ databases">
        <authorList>
            <person name="Bekaert M."/>
        </authorList>
    </citation>
    <scope>NUCLEOTIDE SEQUENCE</scope>
    <source>
        <strain evidence="4">IoA-00</strain>
    </source>
</reference>